<feature type="domain" description="EF-hand" evidence="4">
    <location>
        <begin position="306"/>
        <end position="341"/>
    </location>
</feature>
<keyword evidence="6" id="KW-1185">Reference proteome</keyword>
<dbReference type="CDD" id="cd00051">
    <property type="entry name" value="EFh"/>
    <property type="match status" value="1"/>
</dbReference>
<evidence type="ECO:0000256" key="2">
    <source>
        <dbReference type="SAM" id="MobiDB-lite"/>
    </source>
</evidence>
<feature type="region of interest" description="Disordered" evidence="2">
    <location>
        <begin position="356"/>
        <end position="375"/>
    </location>
</feature>
<proteinExistence type="predicted"/>
<evidence type="ECO:0000256" key="3">
    <source>
        <dbReference type="SAM" id="Phobius"/>
    </source>
</evidence>
<dbReference type="InterPro" id="IPR018247">
    <property type="entry name" value="EF_Hand_1_Ca_BS"/>
</dbReference>
<reference evidence="5 6" key="1">
    <citation type="submission" date="2024-10" db="EMBL/GenBank/DDBJ databases">
        <title>Updated reference genomes for cyclostephanoid diatoms.</title>
        <authorList>
            <person name="Roberts W.R."/>
            <person name="Alverson A.J."/>
        </authorList>
    </citation>
    <scope>NUCLEOTIDE SEQUENCE [LARGE SCALE GENOMIC DNA]</scope>
    <source>
        <strain evidence="5 6">AJA228-03</strain>
    </source>
</reference>
<keyword evidence="3" id="KW-1133">Transmembrane helix</keyword>
<gene>
    <name evidence="5" type="ORF">ACHAXA_004185</name>
</gene>
<dbReference type="PANTHER" id="PTHR37314:SF4">
    <property type="entry name" value="UPF0700 TRANSMEMBRANE PROTEIN YOAK"/>
    <property type="match status" value="1"/>
</dbReference>
<dbReference type="Pfam" id="PF06912">
    <property type="entry name" value="DUF1275"/>
    <property type="match status" value="1"/>
</dbReference>
<dbReference type="SUPFAM" id="SSF47473">
    <property type="entry name" value="EF-hand"/>
    <property type="match status" value="1"/>
</dbReference>
<keyword evidence="3" id="KW-0472">Membrane</keyword>
<keyword evidence="3" id="KW-0812">Transmembrane</keyword>
<evidence type="ECO:0000259" key="4">
    <source>
        <dbReference type="PROSITE" id="PS50222"/>
    </source>
</evidence>
<feature type="transmembrane region" description="Helical" evidence="3">
    <location>
        <begin position="12"/>
        <end position="35"/>
    </location>
</feature>
<feature type="transmembrane region" description="Helical" evidence="3">
    <location>
        <begin position="99"/>
        <end position="118"/>
    </location>
</feature>
<dbReference type="InterPro" id="IPR002048">
    <property type="entry name" value="EF_hand_dom"/>
</dbReference>
<keyword evidence="1" id="KW-0106">Calcium</keyword>
<dbReference type="PANTHER" id="PTHR37314">
    <property type="entry name" value="SLR0142 PROTEIN"/>
    <property type="match status" value="1"/>
</dbReference>
<dbReference type="InterPro" id="IPR011992">
    <property type="entry name" value="EF-hand-dom_pair"/>
</dbReference>
<dbReference type="SMART" id="SM00054">
    <property type="entry name" value="EFh"/>
    <property type="match status" value="2"/>
</dbReference>
<dbReference type="EMBL" id="JALLPB020000194">
    <property type="protein sequence ID" value="KAL3815540.1"/>
    <property type="molecule type" value="Genomic_DNA"/>
</dbReference>
<accession>A0ABD3RRH6</accession>
<evidence type="ECO:0000313" key="6">
    <source>
        <dbReference type="Proteomes" id="UP001530377"/>
    </source>
</evidence>
<dbReference type="Pfam" id="PF13499">
    <property type="entry name" value="EF-hand_7"/>
    <property type="match status" value="1"/>
</dbReference>
<feature type="domain" description="EF-hand" evidence="4">
    <location>
        <begin position="270"/>
        <end position="305"/>
    </location>
</feature>
<organism evidence="5 6">
    <name type="scientific">Cyclostephanos tholiformis</name>
    <dbReference type="NCBI Taxonomy" id="382380"/>
    <lineage>
        <taxon>Eukaryota</taxon>
        <taxon>Sar</taxon>
        <taxon>Stramenopiles</taxon>
        <taxon>Ochrophyta</taxon>
        <taxon>Bacillariophyta</taxon>
        <taxon>Coscinodiscophyceae</taxon>
        <taxon>Thalassiosirophycidae</taxon>
        <taxon>Stephanodiscales</taxon>
        <taxon>Stephanodiscaceae</taxon>
        <taxon>Cyclostephanos</taxon>
    </lineage>
</organism>
<sequence length="418" mass="44539">MGVSSSSEAYFVFAVGLLLALNSGYINGLCLSGLLTKEGSYKQAVSAMTGAYTNAGLALGDGSFRDFGFEISLILSFVGGAIVSGLMNPQATPHKLVPSYGPTFIIGSLCLIAASISADIKPSGRAHYLFAAMANGMQNGMSSMYTANLIRTSHHTGTSTDIGLILGQMLRGNWKNYWKCKVLVGLVCSFWLGGLISFYAATALLEKSLWFSAALFMGIGMTHLTFVTLTQKVSFFQASFGTWKWDAVLERMASSMTMNDGSGSAVLSTLTDEQIYSVFGEMDNDGSGTIDADELKEALEKMGIRVTTSHVLAMMAVVDVNGDGQVDHDEFYAMVRMAALRSTKKNDRKQSIVGFKQSVAGKGQGEDSSTSSASRVTVAVESSSFSCIEVQRISDAKDDKVVFDAENGVRTNHAGGTD</sequence>
<dbReference type="PROSITE" id="PS50222">
    <property type="entry name" value="EF_HAND_2"/>
    <property type="match status" value="2"/>
</dbReference>
<dbReference type="AlphaFoldDB" id="A0ABD3RRH6"/>
<protein>
    <recommendedName>
        <fullName evidence="4">EF-hand domain-containing protein</fullName>
    </recommendedName>
</protein>
<feature type="transmembrane region" description="Helical" evidence="3">
    <location>
        <begin position="208"/>
        <end position="229"/>
    </location>
</feature>
<dbReference type="PROSITE" id="PS00018">
    <property type="entry name" value="EF_HAND_1"/>
    <property type="match status" value="2"/>
</dbReference>
<comment type="caution">
    <text evidence="5">The sequence shown here is derived from an EMBL/GenBank/DDBJ whole genome shotgun (WGS) entry which is preliminary data.</text>
</comment>
<feature type="transmembrane region" description="Helical" evidence="3">
    <location>
        <begin position="67"/>
        <end position="87"/>
    </location>
</feature>
<name>A0ABD3RRH6_9STRA</name>
<evidence type="ECO:0000256" key="1">
    <source>
        <dbReference type="ARBA" id="ARBA00022837"/>
    </source>
</evidence>
<dbReference type="Proteomes" id="UP001530377">
    <property type="component" value="Unassembled WGS sequence"/>
</dbReference>
<evidence type="ECO:0000313" key="5">
    <source>
        <dbReference type="EMBL" id="KAL3815540.1"/>
    </source>
</evidence>
<dbReference type="InterPro" id="IPR010699">
    <property type="entry name" value="DUF1275"/>
</dbReference>
<feature type="transmembrane region" description="Helical" evidence="3">
    <location>
        <begin position="182"/>
        <end position="202"/>
    </location>
</feature>
<dbReference type="Gene3D" id="1.10.238.10">
    <property type="entry name" value="EF-hand"/>
    <property type="match status" value="1"/>
</dbReference>